<keyword evidence="1" id="KW-0812">Transmembrane</keyword>
<keyword evidence="1" id="KW-1133">Transmembrane helix</keyword>
<dbReference type="KEGG" id="drt:Dret_1991"/>
<dbReference type="OrthoDB" id="5414910at2"/>
<proteinExistence type="predicted"/>
<reference evidence="3" key="1">
    <citation type="submission" date="2009-09" db="EMBL/GenBank/DDBJ databases">
        <title>The complete chromosome of Desulfohalobium retbaense DSM 5692.</title>
        <authorList>
            <consortium name="US DOE Joint Genome Institute (JGI-PGF)"/>
            <person name="Lucas S."/>
            <person name="Copeland A."/>
            <person name="Lapidus A."/>
            <person name="Glavina del Rio T."/>
            <person name="Dalin E."/>
            <person name="Tice H."/>
            <person name="Bruce D."/>
            <person name="Goodwin L."/>
            <person name="Pitluck S."/>
            <person name="Kyrpides N."/>
            <person name="Mavromatis K."/>
            <person name="Ivanova N."/>
            <person name="Mikhailova N."/>
            <person name="Munk A.C."/>
            <person name="Brettin T."/>
            <person name="Detter J.C."/>
            <person name="Han C."/>
            <person name="Tapia R."/>
            <person name="Larimer F."/>
            <person name="Land M."/>
            <person name="Hauser L."/>
            <person name="Markowitz V."/>
            <person name="Cheng J.-F."/>
            <person name="Hugenholtz P."/>
            <person name="Woyke T."/>
            <person name="Wu D."/>
            <person name="Spring S."/>
            <person name="Klenk H.-P."/>
            <person name="Eisen J.A."/>
        </authorList>
    </citation>
    <scope>NUCLEOTIDE SEQUENCE [LARGE SCALE GENOMIC DNA]</scope>
    <source>
        <strain evidence="3">DSM 5692</strain>
    </source>
</reference>
<evidence type="ECO:0000256" key="1">
    <source>
        <dbReference type="SAM" id="Phobius"/>
    </source>
</evidence>
<dbReference type="Gene3D" id="3.30.1490.300">
    <property type="match status" value="1"/>
</dbReference>
<keyword evidence="3" id="KW-1185">Reference proteome</keyword>
<evidence type="ECO:0000313" key="3">
    <source>
        <dbReference type="Proteomes" id="UP000001052"/>
    </source>
</evidence>
<dbReference type="Proteomes" id="UP000001052">
    <property type="component" value="Chromosome"/>
</dbReference>
<dbReference type="RefSeq" id="WP_015752418.1">
    <property type="nucleotide sequence ID" value="NC_013223.1"/>
</dbReference>
<accession>C8X4Q2</accession>
<protein>
    <submittedName>
        <fullName evidence="2">Tfp pilus assembly protein ATPase PilM-like protein</fullName>
    </submittedName>
</protein>
<dbReference type="EMBL" id="CP001734">
    <property type="protein sequence ID" value="ACV69275.1"/>
    <property type="molecule type" value="Genomic_DNA"/>
</dbReference>
<dbReference type="STRING" id="485915.Dret_1991"/>
<name>C8X4Q2_DESRD</name>
<keyword evidence="1" id="KW-0472">Membrane</keyword>
<sequence length="621" mass="70502">MANEKDVSSTEKLLHVIRNKPEDETVAVFESQAVHNKQKRTSKKSKRNHFVPFKPKETIGVEIQDTHLNVVRMAQSGHGWEAIQALTIPMREEMALDSPEFRSFLKSQLQSIEGIKKAHVWAMLSASQGEIWHTKIPLMKKGLANAVFWAAKRDNDFEEDKVVFDYRIQNQIADKDVKKYWAMVSTFPKNTVKNLKDVFSKSGVDLEGITLPAFSLQNLFTHNWVDSKEKPFAVLHIYQHNSSINIYDSDNKLLLSRTTKTGLESMLESMIQEQEVSAPEVHVLGDSDNFPPQYNSPTDKKQALKLINWLETGSKSHPDDHQDRQYHPQKILDMIAPAMERLARQVERTIAHSINVLGNPAPARIYLGGRLIPAESVTAFLQDQLGLEVQVLEPLTPTRNNISSPISSLNKEERIFLTSTTGLALSSTEQTPNFLNTAKNQEKQRVAKRNATLVASAVIAIYLLIGGYWVQLNNELAQVRQKVFSLNHRLEEFSPLISQKMIKDMIAQVHKDSSTLQDHSHDLLPVAAMRDVISATPERVRLFKIRMETGKPKSGQDVQVLLKGYIIGEEKQLQTYLASYLYRLRQSPVFNKTTLQESSIQEVRTLGKVLDFVIKVNLEQI</sequence>
<evidence type="ECO:0000313" key="2">
    <source>
        <dbReference type="EMBL" id="ACV69275.1"/>
    </source>
</evidence>
<gene>
    <name evidence="2" type="ordered locus">Dret_1991</name>
</gene>
<feature type="transmembrane region" description="Helical" evidence="1">
    <location>
        <begin position="451"/>
        <end position="470"/>
    </location>
</feature>
<dbReference type="Gene3D" id="3.30.420.40">
    <property type="match status" value="2"/>
</dbReference>
<reference evidence="2 3" key="2">
    <citation type="journal article" date="2010" name="Stand. Genomic Sci.">
        <title>Complete genome sequence of Desulfohalobium retbaense type strain (HR(100)).</title>
        <authorList>
            <person name="Spring S."/>
            <person name="Nolan M."/>
            <person name="Lapidus A."/>
            <person name="Glavina Del Rio T."/>
            <person name="Copeland A."/>
            <person name="Tice H."/>
            <person name="Cheng J.F."/>
            <person name="Lucas S."/>
            <person name="Land M."/>
            <person name="Chen F."/>
            <person name="Bruce D."/>
            <person name="Goodwin L."/>
            <person name="Pitluck S."/>
            <person name="Ivanova N."/>
            <person name="Mavromatis K."/>
            <person name="Mikhailova N."/>
            <person name="Pati A."/>
            <person name="Chen A."/>
            <person name="Palaniappan K."/>
            <person name="Hauser L."/>
            <person name="Chang Y.J."/>
            <person name="Jeffries C.D."/>
            <person name="Munk C."/>
            <person name="Kiss H."/>
            <person name="Chain P."/>
            <person name="Han C."/>
            <person name="Brettin T."/>
            <person name="Detter J.C."/>
            <person name="Schuler E."/>
            <person name="Goker M."/>
            <person name="Rohde M."/>
            <person name="Bristow J."/>
            <person name="Eisen J.A."/>
            <person name="Markowitz V."/>
            <person name="Hugenholtz P."/>
            <person name="Kyrpides N.C."/>
            <person name="Klenk H.P."/>
        </authorList>
    </citation>
    <scope>NUCLEOTIDE SEQUENCE [LARGE SCALE GENOMIC DNA]</scope>
    <source>
        <strain evidence="2 3">DSM 5692</strain>
    </source>
</reference>
<organism evidence="2 3">
    <name type="scientific">Desulfohalobium retbaense (strain ATCC 49708 / DSM 5692 / JCM 16813 / HR100)</name>
    <dbReference type="NCBI Taxonomy" id="485915"/>
    <lineage>
        <taxon>Bacteria</taxon>
        <taxon>Pseudomonadati</taxon>
        <taxon>Thermodesulfobacteriota</taxon>
        <taxon>Desulfovibrionia</taxon>
        <taxon>Desulfovibrionales</taxon>
        <taxon>Desulfohalobiaceae</taxon>
        <taxon>Desulfohalobium</taxon>
    </lineage>
</organism>
<dbReference type="HOGENOM" id="CLU_010758_0_0_7"/>
<dbReference type="eggNOG" id="COG4972">
    <property type="taxonomic scope" value="Bacteria"/>
</dbReference>
<dbReference type="InterPro" id="IPR050696">
    <property type="entry name" value="FtsA/MreB"/>
</dbReference>
<dbReference type="AlphaFoldDB" id="C8X4Q2"/>
<dbReference type="PANTHER" id="PTHR32432:SF3">
    <property type="entry name" value="ETHANOLAMINE UTILIZATION PROTEIN EUTJ"/>
    <property type="match status" value="1"/>
</dbReference>
<dbReference type="PANTHER" id="PTHR32432">
    <property type="entry name" value="CELL DIVISION PROTEIN FTSA-RELATED"/>
    <property type="match status" value="1"/>
</dbReference>